<dbReference type="EMBL" id="CP133720">
    <property type="protein sequence ID" value="WMW78943.1"/>
    <property type="molecule type" value="Genomic_DNA"/>
</dbReference>
<dbReference type="Gene3D" id="3.40.640.10">
    <property type="entry name" value="Type I PLP-dependent aspartate aminotransferase-like (Major domain)"/>
    <property type="match status" value="1"/>
</dbReference>
<dbReference type="RefSeq" id="WP_309480444.1">
    <property type="nucleotide sequence ID" value="NZ_CP133720.1"/>
</dbReference>
<keyword evidence="4" id="KW-0663">Pyridoxal phosphate</keyword>
<gene>
    <name evidence="6" type="ORF">RF679_09725</name>
</gene>
<reference evidence="6" key="1">
    <citation type="submission" date="2023-09" db="EMBL/GenBank/DDBJ databases">
        <title>Undibacterium sp. 20NA77.5 isolated from freshwater.</title>
        <authorList>
            <person name="Le V."/>
            <person name="Ko S.-R."/>
            <person name="Ahn C.-Y."/>
            <person name="Oh H.-M."/>
        </authorList>
    </citation>
    <scope>NUCLEOTIDE SEQUENCE</scope>
    <source>
        <strain evidence="6">20NA77.5</strain>
    </source>
</reference>
<evidence type="ECO:0000256" key="3">
    <source>
        <dbReference type="ARBA" id="ARBA00022679"/>
    </source>
</evidence>
<protein>
    <submittedName>
        <fullName evidence="6">Methionine aminotransferase</fullName>
    </submittedName>
</protein>
<dbReference type="InterPro" id="IPR015421">
    <property type="entry name" value="PyrdxlP-dep_Trfase_major"/>
</dbReference>
<evidence type="ECO:0000313" key="7">
    <source>
        <dbReference type="Proteomes" id="UP001181355"/>
    </source>
</evidence>
<keyword evidence="2 6" id="KW-0032">Aminotransferase</keyword>
<dbReference type="SUPFAM" id="SSF53383">
    <property type="entry name" value="PLP-dependent transferases"/>
    <property type="match status" value="1"/>
</dbReference>
<dbReference type="NCBIfam" id="NF006569">
    <property type="entry name" value="PRK09082.1"/>
    <property type="match status" value="1"/>
</dbReference>
<evidence type="ECO:0000256" key="2">
    <source>
        <dbReference type="ARBA" id="ARBA00022576"/>
    </source>
</evidence>
<sequence length="392" mass="44073">MTPSVLTLNSKLPGVTTTIFQTMSSIAQEAKAINLGQGSPDFDCAPELIQSVHGAMLAGHNQYPPMIGSLNLRQAVVQKVEQLYRARYDVNGEITITSGATQGLLTSILATVHAGDEVIVIEPAYDSYVPSIQLAGGIPVRVPMHYLKSEARFSYDWDLVRNALSPRTRMIIINSPHNPTGVCLDQEDLDTLAEIVRDSNIIILSDEVYEHMVFDRRKHNSLASHEELRQRTLIVSSFGKTYHVTGWKIGYVLGPHNLMQEFRKVHQFNVFTANSAMQIGIANFMEDPQPYLDLPGFYQAKRDYFRDGLSNTAFKLLPTEGSYFQCVDYSELSDVSELEFATWLCQQIGVAAIPISAFYHEKKDQKLVRFCFAKKITTLDQAIEKLQKLKFK</sequence>
<organism evidence="6 7">
    <name type="scientific">Undibacterium cyanobacteriorum</name>
    <dbReference type="NCBI Taxonomy" id="3073561"/>
    <lineage>
        <taxon>Bacteria</taxon>
        <taxon>Pseudomonadati</taxon>
        <taxon>Pseudomonadota</taxon>
        <taxon>Betaproteobacteria</taxon>
        <taxon>Burkholderiales</taxon>
        <taxon>Oxalobacteraceae</taxon>
        <taxon>Undibacterium</taxon>
    </lineage>
</organism>
<dbReference type="PANTHER" id="PTHR43807">
    <property type="entry name" value="FI04487P"/>
    <property type="match status" value="1"/>
</dbReference>
<feature type="domain" description="Aminotransferase class I/classII large" evidence="5">
    <location>
        <begin position="31"/>
        <end position="386"/>
    </location>
</feature>
<dbReference type="Pfam" id="PF00155">
    <property type="entry name" value="Aminotran_1_2"/>
    <property type="match status" value="1"/>
</dbReference>
<dbReference type="InterPro" id="IPR051326">
    <property type="entry name" value="Kynurenine-oxoglutarate_AT"/>
</dbReference>
<proteinExistence type="predicted"/>
<dbReference type="InterPro" id="IPR015422">
    <property type="entry name" value="PyrdxlP-dep_Trfase_small"/>
</dbReference>
<dbReference type="CDD" id="cd00609">
    <property type="entry name" value="AAT_like"/>
    <property type="match status" value="1"/>
</dbReference>
<dbReference type="GO" id="GO:0008483">
    <property type="term" value="F:transaminase activity"/>
    <property type="evidence" value="ECO:0007669"/>
    <property type="project" value="UniProtKB-KW"/>
</dbReference>
<comment type="cofactor">
    <cofactor evidence="1">
        <name>pyridoxal 5'-phosphate</name>
        <dbReference type="ChEBI" id="CHEBI:597326"/>
    </cofactor>
</comment>
<dbReference type="PANTHER" id="PTHR43807:SF20">
    <property type="entry name" value="FI04487P"/>
    <property type="match status" value="1"/>
</dbReference>
<evidence type="ECO:0000256" key="1">
    <source>
        <dbReference type="ARBA" id="ARBA00001933"/>
    </source>
</evidence>
<evidence type="ECO:0000256" key="4">
    <source>
        <dbReference type="ARBA" id="ARBA00022898"/>
    </source>
</evidence>
<keyword evidence="3" id="KW-0808">Transferase</keyword>
<dbReference type="Proteomes" id="UP001181355">
    <property type="component" value="Chromosome"/>
</dbReference>
<name>A0ABY9RDJ4_9BURK</name>
<dbReference type="InterPro" id="IPR015424">
    <property type="entry name" value="PyrdxlP-dep_Trfase"/>
</dbReference>
<accession>A0ABY9RDJ4</accession>
<keyword evidence="7" id="KW-1185">Reference proteome</keyword>
<dbReference type="Gene3D" id="3.90.1150.10">
    <property type="entry name" value="Aspartate Aminotransferase, domain 1"/>
    <property type="match status" value="1"/>
</dbReference>
<dbReference type="InterPro" id="IPR004839">
    <property type="entry name" value="Aminotransferase_I/II_large"/>
</dbReference>
<evidence type="ECO:0000259" key="5">
    <source>
        <dbReference type="Pfam" id="PF00155"/>
    </source>
</evidence>
<evidence type="ECO:0000313" key="6">
    <source>
        <dbReference type="EMBL" id="WMW78943.1"/>
    </source>
</evidence>